<keyword evidence="6" id="KW-1185">Reference proteome</keyword>
<dbReference type="EMBL" id="BMHK01000015">
    <property type="protein sequence ID" value="GGC04899.1"/>
    <property type="molecule type" value="Genomic_DNA"/>
</dbReference>
<evidence type="ECO:0000313" key="6">
    <source>
        <dbReference type="Proteomes" id="UP000608154"/>
    </source>
</evidence>
<dbReference type="RefSeq" id="WP_229736348.1">
    <property type="nucleotide sequence ID" value="NZ_BMHK01000015.1"/>
</dbReference>
<dbReference type="Pfam" id="PF01464">
    <property type="entry name" value="SLT"/>
    <property type="match status" value="1"/>
</dbReference>
<dbReference type="InterPro" id="IPR008258">
    <property type="entry name" value="Transglycosylase_SLT_dom_1"/>
</dbReference>
<proteinExistence type="inferred from homology"/>
<dbReference type="PANTHER" id="PTHR37423">
    <property type="entry name" value="SOLUBLE LYTIC MUREIN TRANSGLYCOSYLASE-RELATED"/>
    <property type="match status" value="1"/>
</dbReference>
<dbReference type="CDD" id="cd00254">
    <property type="entry name" value="LT-like"/>
    <property type="match status" value="1"/>
</dbReference>
<dbReference type="SUPFAM" id="SSF53955">
    <property type="entry name" value="Lysozyme-like"/>
    <property type="match status" value="1"/>
</dbReference>
<name>A0A916TSZ3_9SPHN</name>
<comment type="similarity">
    <text evidence="1">Belongs to the transglycosylase Slt family.</text>
</comment>
<accession>A0A916TSZ3</accession>
<organism evidence="5 6">
    <name type="scientific">Novosphingobium endophyticum</name>
    <dbReference type="NCBI Taxonomy" id="1955250"/>
    <lineage>
        <taxon>Bacteria</taxon>
        <taxon>Pseudomonadati</taxon>
        <taxon>Pseudomonadota</taxon>
        <taxon>Alphaproteobacteria</taxon>
        <taxon>Sphingomonadales</taxon>
        <taxon>Sphingomonadaceae</taxon>
        <taxon>Novosphingobium</taxon>
    </lineage>
</organism>
<reference evidence="5" key="1">
    <citation type="journal article" date="2014" name="Int. J. Syst. Evol. Microbiol.">
        <title>Complete genome sequence of Corynebacterium casei LMG S-19264T (=DSM 44701T), isolated from a smear-ripened cheese.</title>
        <authorList>
            <consortium name="US DOE Joint Genome Institute (JGI-PGF)"/>
            <person name="Walter F."/>
            <person name="Albersmeier A."/>
            <person name="Kalinowski J."/>
            <person name="Ruckert C."/>
        </authorList>
    </citation>
    <scope>NUCLEOTIDE SEQUENCE</scope>
    <source>
        <strain evidence="5">CGMCC 1.15095</strain>
    </source>
</reference>
<evidence type="ECO:0000259" key="4">
    <source>
        <dbReference type="Pfam" id="PF01464"/>
    </source>
</evidence>
<dbReference type="Gene3D" id="1.10.530.10">
    <property type="match status" value="1"/>
</dbReference>
<evidence type="ECO:0000313" key="5">
    <source>
        <dbReference type="EMBL" id="GGC04899.1"/>
    </source>
</evidence>
<gene>
    <name evidence="5" type="ORF">GCM10011494_24310</name>
</gene>
<reference evidence="5" key="2">
    <citation type="submission" date="2020-09" db="EMBL/GenBank/DDBJ databases">
        <authorList>
            <person name="Sun Q."/>
            <person name="Zhou Y."/>
        </authorList>
    </citation>
    <scope>NUCLEOTIDE SEQUENCE</scope>
    <source>
        <strain evidence="5">CGMCC 1.15095</strain>
    </source>
</reference>
<dbReference type="AlphaFoldDB" id="A0A916TSZ3"/>
<dbReference type="PANTHER" id="PTHR37423:SF2">
    <property type="entry name" value="MEMBRANE-BOUND LYTIC MUREIN TRANSGLYCOSYLASE C"/>
    <property type="match status" value="1"/>
</dbReference>
<dbReference type="InterPro" id="IPR023346">
    <property type="entry name" value="Lysozyme-like_dom_sf"/>
</dbReference>
<feature type="region of interest" description="Disordered" evidence="3">
    <location>
        <begin position="171"/>
        <end position="197"/>
    </location>
</feature>
<feature type="compositionally biased region" description="Low complexity" evidence="3">
    <location>
        <begin position="175"/>
        <end position="184"/>
    </location>
</feature>
<evidence type="ECO:0000256" key="1">
    <source>
        <dbReference type="ARBA" id="ARBA00007734"/>
    </source>
</evidence>
<comment type="similarity">
    <text evidence="2">Belongs to the virb1 family.</text>
</comment>
<comment type="caution">
    <text evidence="5">The sequence shown here is derived from an EMBL/GenBank/DDBJ whole genome shotgun (WGS) entry which is preliminary data.</text>
</comment>
<feature type="domain" description="Transglycosylase SLT" evidence="4">
    <location>
        <begin position="30"/>
        <end position="135"/>
    </location>
</feature>
<protein>
    <submittedName>
        <fullName evidence="5">Lytic transglycosylase</fullName>
    </submittedName>
</protein>
<dbReference type="Proteomes" id="UP000608154">
    <property type="component" value="Unassembled WGS sequence"/>
</dbReference>
<sequence length="197" mass="21513">MEALRSVVAAALLLAATPLRADEVGRWRPLVAEASERFGVPADWIERVMRAESGGRTRLDGRPIRSAKGAIGLMQLMPGTWSDMRTRLGLGRDPDDPRDNIMAGTFYLRQLYDRFGYPGLFAAYNAGPARYEQYLAGRPLPAETRAYLAGMGVAPDRAGEAEPQTLFLVRRDRAPGPNDGDAAPPVDPLFAVRTDAD</sequence>
<evidence type="ECO:0000256" key="3">
    <source>
        <dbReference type="SAM" id="MobiDB-lite"/>
    </source>
</evidence>
<evidence type="ECO:0000256" key="2">
    <source>
        <dbReference type="ARBA" id="ARBA00009387"/>
    </source>
</evidence>